<protein>
    <submittedName>
        <fullName evidence="3">DUF4349 domain-containing protein</fullName>
    </submittedName>
</protein>
<dbReference type="RefSeq" id="WP_136404368.1">
    <property type="nucleotide sequence ID" value="NZ_SSNZ01000011.1"/>
</dbReference>
<evidence type="ECO:0000256" key="1">
    <source>
        <dbReference type="SAM" id="Phobius"/>
    </source>
</evidence>
<keyword evidence="1" id="KW-0472">Membrane</keyword>
<proteinExistence type="predicted"/>
<feature type="transmembrane region" description="Helical" evidence="1">
    <location>
        <begin position="239"/>
        <end position="266"/>
    </location>
</feature>
<evidence type="ECO:0000259" key="2">
    <source>
        <dbReference type="Pfam" id="PF14257"/>
    </source>
</evidence>
<evidence type="ECO:0000313" key="4">
    <source>
        <dbReference type="Proteomes" id="UP000307507"/>
    </source>
</evidence>
<dbReference type="AlphaFoldDB" id="A0A4S3ZQ81"/>
<accession>A0A4S3ZQ81</accession>
<dbReference type="Proteomes" id="UP000307507">
    <property type="component" value="Unassembled WGS sequence"/>
</dbReference>
<keyword evidence="1" id="KW-1133">Transmembrane helix</keyword>
<dbReference type="InterPro" id="IPR025645">
    <property type="entry name" value="DUF4349"/>
</dbReference>
<keyword evidence="1" id="KW-0812">Transmembrane</keyword>
<dbReference type="PROSITE" id="PS51257">
    <property type="entry name" value="PROKAR_LIPOPROTEIN"/>
    <property type="match status" value="1"/>
</dbReference>
<name>A0A4S3ZQ81_9FLAO</name>
<dbReference type="OrthoDB" id="5381491at2"/>
<reference evidence="3 4" key="1">
    <citation type="submission" date="2019-04" db="EMBL/GenBank/DDBJ databases">
        <title>Flavobacterium sp. nov. isolated from construction timber.</title>
        <authorList>
            <person name="Lin S.-Y."/>
            <person name="Chang C.-T."/>
            <person name="Young C.-C."/>
        </authorList>
    </citation>
    <scope>NUCLEOTIDE SEQUENCE [LARGE SCALE GENOMIC DNA]</scope>
    <source>
        <strain evidence="3 4">CC-CTC003</strain>
    </source>
</reference>
<organism evidence="3 4">
    <name type="scientific">Flavobacterium supellecticarium</name>
    <dbReference type="NCBI Taxonomy" id="2565924"/>
    <lineage>
        <taxon>Bacteria</taxon>
        <taxon>Pseudomonadati</taxon>
        <taxon>Bacteroidota</taxon>
        <taxon>Flavobacteriia</taxon>
        <taxon>Flavobacteriales</taxon>
        <taxon>Flavobacteriaceae</taxon>
        <taxon>Flavobacterium</taxon>
    </lineage>
</organism>
<comment type="caution">
    <text evidence="3">The sequence shown here is derived from an EMBL/GenBank/DDBJ whole genome shotgun (WGS) entry which is preliminary data.</text>
</comment>
<sequence>MKKILVVVAILIFSISCKNQQSEDVAVAESLDVKMMNLEAAPVAASETSGSGGSETIIEPKIIKNANLRFETSDLNQSYADIQKALVKYKATIQNDVTGKNSNSVYRDLTIRVPNTAFDAFITDIGKGVSHFDRKEISSEDVTEEYIDIESRINTKKTLEKRYLDLLNKATKVSEILEIEKGLATVREEIESIEGRLKYLQSRIAMSTITIDMYTQNASESGATVSYGSKMWNSFKEGFFGISTFFLDLLQVWPFILIFVLLLVYIRKRLKKKSV</sequence>
<evidence type="ECO:0000313" key="3">
    <source>
        <dbReference type="EMBL" id="THF47695.1"/>
    </source>
</evidence>
<keyword evidence="4" id="KW-1185">Reference proteome</keyword>
<gene>
    <name evidence="3" type="ORF">E6C50_16605</name>
</gene>
<dbReference type="EMBL" id="SSNZ01000011">
    <property type="protein sequence ID" value="THF47695.1"/>
    <property type="molecule type" value="Genomic_DNA"/>
</dbReference>
<feature type="domain" description="DUF4349" evidence="2">
    <location>
        <begin position="61"/>
        <end position="264"/>
    </location>
</feature>
<dbReference type="Pfam" id="PF14257">
    <property type="entry name" value="DUF4349"/>
    <property type="match status" value="1"/>
</dbReference>